<name>A0A1C4DTV5_9GAMM</name>
<organism evidence="1 2">
    <name type="scientific">Gilliamella intestini</name>
    <dbReference type="NCBI Taxonomy" id="1798183"/>
    <lineage>
        <taxon>Bacteria</taxon>
        <taxon>Pseudomonadati</taxon>
        <taxon>Pseudomonadota</taxon>
        <taxon>Gammaproteobacteria</taxon>
        <taxon>Orbales</taxon>
        <taxon>Orbaceae</taxon>
        <taxon>Gilliamella</taxon>
    </lineage>
</organism>
<dbReference type="Proteomes" id="UP000199698">
    <property type="component" value="Unassembled WGS sequence"/>
</dbReference>
<sequence length="222" mass="25998">MKYKIDITDSYENFIDFDGWSGVTNYSSLPKIVPRSTTCHMYLENTSIRMDENIWRDQILSVNSKSTINIADDLLILARKAILTIENVRCYDLRVIYKEHDYYHSSGLTFDMKDRFMVFGGDDIEYLHTNIYGGVIFNGKVFLELEEKEILPLMINGDDEVIGGEKGITKINNEKEKELIKKNNLLDIGYFNAIKSSIWDYNFLIKYFSHQNGYWEAIKNYK</sequence>
<accession>A0A1C4DTV5</accession>
<dbReference type="AlphaFoldDB" id="A0A1C4DTV5"/>
<evidence type="ECO:0000313" key="2">
    <source>
        <dbReference type="Proteomes" id="UP000199698"/>
    </source>
</evidence>
<keyword evidence="2" id="KW-1185">Reference proteome</keyword>
<protein>
    <submittedName>
        <fullName evidence="1">Uncharacterized protein</fullName>
    </submittedName>
</protein>
<gene>
    <name evidence="1" type="ORF">GA0061080_11081</name>
</gene>
<evidence type="ECO:0000313" key="1">
    <source>
        <dbReference type="EMBL" id="SCC34836.1"/>
    </source>
</evidence>
<reference evidence="2" key="1">
    <citation type="submission" date="2016-08" db="EMBL/GenBank/DDBJ databases">
        <authorList>
            <person name="Varghese N."/>
            <person name="Submissions Spin"/>
        </authorList>
    </citation>
    <scope>NUCLEOTIDE SEQUENCE [LARGE SCALE GENOMIC DNA]</scope>
    <source>
        <strain evidence="2">R-53144</strain>
    </source>
</reference>
<proteinExistence type="predicted"/>
<dbReference type="EMBL" id="FMBA01000108">
    <property type="protein sequence ID" value="SCC34836.1"/>
    <property type="molecule type" value="Genomic_DNA"/>
</dbReference>